<accession>A0A0N0MBH2</accession>
<evidence type="ECO:0000256" key="2">
    <source>
        <dbReference type="SAM" id="Phobius"/>
    </source>
</evidence>
<name>A0A0N0MBH2_9HYPH</name>
<evidence type="ECO:0000313" key="5">
    <source>
        <dbReference type="Proteomes" id="UP000037822"/>
    </source>
</evidence>
<dbReference type="EMBL" id="LGSZ01000035">
    <property type="protein sequence ID" value="KPH80903.1"/>
    <property type="molecule type" value="Genomic_DNA"/>
</dbReference>
<evidence type="ECO:0000259" key="3">
    <source>
        <dbReference type="SMART" id="SM00978"/>
    </source>
</evidence>
<dbReference type="OrthoDB" id="9780873at2"/>
<dbReference type="PANTHER" id="PTHR41542">
    <property type="entry name" value="BLL5807 PROTEIN"/>
    <property type="match status" value="1"/>
</dbReference>
<keyword evidence="2" id="KW-0472">Membrane</keyword>
<dbReference type="InterPro" id="IPR007379">
    <property type="entry name" value="Tim44-like_dom"/>
</dbReference>
<dbReference type="SUPFAM" id="SSF54427">
    <property type="entry name" value="NTF2-like"/>
    <property type="match status" value="1"/>
</dbReference>
<feature type="compositionally biased region" description="Low complexity" evidence="1">
    <location>
        <begin position="63"/>
        <end position="79"/>
    </location>
</feature>
<dbReference type="SMART" id="SM00978">
    <property type="entry name" value="Tim44"/>
    <property type="match status" value="1"/>
</dbReference>
<evidence type="ECO:0000313" key="4">
    <source>
        <dbReference type="EMBL" id="KPH80903.1"/>
    </source>
</evidence>
<gene>
    <name evidence="4" type="ORF">AE618_11035</name>
</gene>
<dbReference type="Pfam" id="PF04280">
    <property type="entry name" value="Tim44"/>
    <property type="match status" value="1"/>
</dbReference>
<proteinExistence type="predicted"/>
<reference evidence="4 5" key="1">
    <citation type="submission" date="2015-07" db="EMBL/GenBank/DDBJ databases">
        <title>Whole genome sequencing of Bosea vaviloviae isolated from cave pool.</title>
        <authorList>
            <person name="Tan N.E.H."/>
            <person name="Lee Y.P."/>
            <person name="Gan H.M."/>
            <person name="Barton H."/>
            <person name="Savka M.A."/>
        </authorList>
    </citation>
    <scope>NUCLEOTIDE SEQUENCE [LARGE SCALE GENOMIC DNA]</scope>
    <source>
        <strain evidence="4 5">SD260</strain>
    </source>
</reference>
<dbReference type="AlphaFoldDB" id="A0A0N0MBH2"/>
<evidence type="ECO:0000256" key="1">
    <source>
        <dbReference type="SAM" id="MobiDB-lite"/>
    </source>
</evidence>
<feature type="domain" description="Tim44-like" evidence="3">
    <location>
        <begin position="189"/>
        <end position="332"/>
    </location>
</feature>
<organism evidence="4 5">
    <name type="scientific">Bosea vaviloviae</name>
    <dbReference type="NCBI Taxonomy" id="1526658"/>
    <lineage>
        <taxon>Bacteria</taxon>
        <taxon>Pseudomonadati</taxon>
        <taxon>Pseudomonadota</taxon>
        <taxon>Alphaproteobacteria</taxon>
        <taxon>Hyphomicrobiales</taxon>
        <taxon>Boseaceae</taxon>
        <taxon>Bosea</taxon>
    </lineage>
</organism>
<keyword evidence="5" id="KW-1185">Reference proteome</keyword>
<sequence>MSLISLARRGRVIAVVAGALLLVPVLAEARPGGGKAGLGSRGSRTESAPARTDTAPNGAQPFQRSATPSPSQAAPAAAGAAAAQAARPSMARNLMMGLGAGLLGAGLFGMLSGAGFFSGLASLAGMFGFLLQIALIGGAIWLALRFFRRRSEPQLAGAGAPMSRETYQPQPDARMGAMAGGAVGGGMGRSAASAAPQTTPIQLSGEDFGAFERLLGEINTAYSNEDEAGLRQRVTPEMFGYFDEDLSGNARKGLVDRVSDVKLLKGDLSEAWNEDGFDFATVAMRFSLINALYERASGKVVEGSATVPQEVTEHWTFVRSRGGPWKLSGIQQAA</sequence>
<dbReference type="PATRIC" id="fig|1526658.3.peg.2834"/>
<dbReference type="PANTHER" id="PTHR41542:SF1">
    <property type="entry name" value="BLL5807 PROTEIN"/>
    <property type="match status" value="1"/>
</dbReference>
<keyword evidence="2" id="KW-0812">Transmembrane</keyword>
<feature type="transmembrane region" description="Helical" evidence="2">
    <location>
        <begin position="98"/>
        <end position="117"/>
    </location>
</feature>
<feature type="transmembrane region" description="Helical" evidence="2">
    <location>
        <begin position="123"/>
        <end position="144"/>
    </location>
</feature>
<dbReference type="RefSeq" id="WP_054209116.1">
    <property type="nucleotide sequence ID" value="NZ_LGSZ01000035.1"/>
</dbReference>
<dbReference type="Gene3D" id="3.10.450.240">
    <property type="match status" value="1"/>
</dbReference>
<comment type="caution">
    <text evidence="4">The sequence shown here is derived from an EMBL/GenBank/DDBJ whole genome shotgun (WGS) entry which is preliminary data.</text>
</comment>
<dbReference type="InterPro" id="IPR032710">
    <property type="entry name" value="NTF2-like_dom_sf"/>
</dbReference>
<dbReference type="Proteomes" id="UP000037822">
    <property type="component" value="Unassembled WGS sequence"/>
</dbReference>
<feature type="region of interest" description="Disordered" evidence="1">
    <location>
        <begin position="32"/>
        <end position="79"/>
    </location>
</feature>
<keyword evidence="2" id="KW-1133">Transmembrane helix</keyword>
<protein>
    <recommendedName>
        <fullName evidence="3">Tim44-like domain-containing protein</fullName>
    </recommendedName>
</protein>